<name>A0ABR7CWG5_9BACT</name>
<dbReference type="PROSITE" id="PS51257">
    <property type="entry name" value="PROKAR_LIPOPROTEIN"/>
    <property type="match status" value="1"/>
</dbReference>
<evidence type="ECO:0000313" key="1">
    <source>
        <dbReference type="EMBL" id="MBC5620019.1"/>
    </source>
</evidence>
<accession>A0ABR7CWG5</accession>
<reference evidence="1 2" key="1">
    <citation type="submission" date="2020-08" db="EMBL/GenBank/DDBJ databases">
        <title>Genome public.</title>
        <authorList>
            <person name="Liu C."/>
            <person name="Sun Q."/>
        </authorList>
    </citation>
    <scope>NUCLEOTIDE SEQUENCE [LARGE SCALE GENOMIC DNA]</scope>
    <source>
        <strain evidence="1 2">NSJ-56</strain>
    </source>
</reference>
<dbReference type="Proteomes" id="UP000646484">
    <property type="component" value="Unassembled WGS sequence"/>
</dbReference>
<comment type="caution">
    <text evidence="1">The sequence shown here is derived from an EMBL/GenBank/DDBJ whole genome shotgun (WGS) entry which is preliminary data.</text>
</comment>
<gene>
    <name evidence="1" type="ORF">H8S64_02790</name>
</gene>
<dbReference type="EMBL" id="JACOOH010000001">
    <property type="protein sequence ID" value="MBC5620019.1"/>
    <property type="molecule type" value="Genomic_DNA"/>
</dbReference>
<proteinExistence type="predicted"/>
<keyword evidence="2" id="KW-1185">Reference proteome</keyword>
<evidence type="ECO:0000313" key="2">
    <source>
        <dbReference type="Proteomes" id="UP000646484"/>
    </source>
</evidence>
<sequence length="358" mass="40531">MRKVLSVLVAGVMFGACSDGLKSDLTKEDVSRFITTEEFNVPVKDGKVTIVTVGEDTVAIGYSEFPILVPKGVQAKVSYADKNEDLGGRSLSRGFDDKFPNIVGENQFRLFQVICFEDSWVGDYDYNDLVIHVKYQQSGNIFGFGVQPVALGSTKEIKLGCDVYKGSKQIFSGLITKDKTCRKQMFNYGKEQDDKEYEGFLNVMFNEVNFDRNRTFLGSTIRSWDISKINGEGAMRVEWFIEVDGGTRIYALSVNHLKESLDKDKLPYGLVITETGMQYKDKNNQVCGKDWFNYPQEMKHIKDVYPEIWEWMNGKGEFDGKIYENGREICPEGAFNANELGVYVIEDDSGVLNNGRQN</sequence>
<organism evidence="1 2">
    <name type="scientific">Butyricimonas hominis</name>
    <dbReference type="NCBI Taxonomy" id="2763032"/>
    <lineage>
        <taxon>Bacteria</taxon>
        <taxon>Pseudomonadati</taxon>
        <taxon>Bacteroidota</taxon>
        <taxon>Bacteroidia</taxon>
        <taxon>Bacteroidales</taxon>
        <taxon>Odoribacteraceae</taxon>
        <taxon>Butyricimonas</taxon>
    </lineage>
</organism>
<protein>
    <recommendedName>
        <fullName evidence="3">DUF4861 domain-containing protein</fullName>
    </recommendedName>
</protein>
<evidence type="ECO:0008006" key="3">
    <source>
        <dbReference type="Google" id="ProtNLM"/>
    </source>
</evidence>
<dbReference type="RefSeq" id="WP_099291295.1">
    <property type="nucleotide sequence ID" value="NZ_JACOOH010000001.1"/>
</dbReference>